<dbReference type="Proteomes" id="UP001153712">
    <property type="component" value="Chromosome 12"/>
</dbReference>
<protein>
    <recommendedName>
        <fullName evidence="4">Immediate early response 3-interacting protein 1</fullName>
    </recommendedName>
</protein>
<name>A0A9N9TLY1_PHYSR</name>
<dbReference type="OrthoDB" id="15356at2759"/>
<dbReference type="InterPro" id="IPR013880">
    <property type="entry name" value="Yos1"/>
</dbReference>
<organism evidence="2 3">
    <name type="scientific">Phyllotreta striolata</name>
    <name type="common">Striped flea beetle</name>
    <name type="synonym">Crioceris striolata</name>
    <dbReference type="NCBI Taxonomy" id="444603"/>
    <lineage>
        <taxon>Eukaryota</taxon>
        <taxon>Metazoa</taxon>
        <taxon>Ecdysozoa</taxon>
        <taxon>Arthropoda</taxon>
        <taxon>Hexapoda</taxon>
        <taxon>Insecta</taxon>
        <taxon>Pterygota</taxon>
        <taxon>Neoptera</taxon>
        <taxon>Endopterygota</taxon>
        <taxon>Coleoptera</taxon>
        <taxon>Polyphaga</taxon>
        <taxon>Cucujiformia</taxon>
        <taxon>Chrysomeloidea</taxon>
        <taxon>Chrysomelidae</taxon>
        <taxon>Galerucinae</taxon>
        <taxon>Alticini</taxon>
        <taxon>Phyllotreta</taxon>
    </lineage>
</organism>
<feature type="signal peptide" evidence="1">
    <location>
        <begin position="1"/>
        <end position="17"/>
    </location>
</feature>
<dbReference type="AlphaFoldDB" id="A0A9N9TLY1"/>
<evidence type="ECO:0008006" key="4">
    <source>
        <dbReference type="Google" id="ProtNLM"/>
    </source>
</evidence>
<reference evidence="2" key="1">
    <citation type="submission" date="2022-01" db="EMBL/GenBank/DDBJ databases">
        <authorList>
            <person name="King R."/>
        </authorList>
    </citation>
    <scope>NUCLEOTIDE SEQUENCE</scope>
</reference>
<keyword evidence="3" id="KW-1185">Reference proteome</keyword>
<evidence type="ECO:0000313" key="2">
    <source>
        <dbReference type="EMBL" id="CAG9856389.1"/>
    </source>
</evidence>
<feature type="chain" id="PRO_5040417752" description="Immediate early response 3-interacting protein 1" evidence="1">
    <location>
        <begin position="18"/>
        <end position="82"/>
    </location>
</feature>
<dbReference type="EMBL" id="OU900105">
    <property type="protein sequence ID" value="CAG9856389.1"/>
    <property type="molecule type" value="Genomic_DNA"/>
</dbReference>
<gene>
    <name evidence="2" type="ORF">PHYEVI_LOCUS2812</name>
</gene>
<proteinExistence type="predicted"/>
<sequence length="82" mass="9623">MAFTLSLWNLFETSLLCLNAYTIINDERFFTRFDEEKSNKSFKNEFDDTHLYSFVHSMTTVSKYPIIFLNLITALIKLILGS</sequence>
<dbReference type="Pfam" id="PF08571">
    <property type="entry name" value="Yos1"/>
    <property type="match status" value="1"/>
</dbReference>
<keyword evidence="1" id="KW-0732">Signal</keyword>
<accession>A0A9N9TLY1</accession>
<evidence type="ECO:0000256" key="1">
    <source>
        <dbReference type="SAM" id="SignalP"/>
    </source>
</evidence>
<evidence type="ECO:0000313" key="3">
    <source>
        <dbReference type="Proteomes" id="UP001153712"/>
    </source>
</evidence>